<dbReference type="InterPro" id="IPR023415">
    <property type="entry name" value="LDLR_class-A_CS"/>
</dbReference>
<evidence type="ECO:0000256" key="10">
    <source>
        <dbReference type="ARBA" id="ARBA00037878"/>
    </source>
</evidence>
<evidence type="ECO:0000256" key="8">
    <source>
        <dbReference type="ARBA" id="ARBA00023157"/>
    </source>
</evidence>
<keyword evidence="8 11" id="KW-1015">Disulfide bond</keyword>
<evidence type="ECO:0000256" key="6">
    <source>
        <dbReference type="ARBA" id="ARBA00022989"/>
    </source>
</evidence>
<dbReference type="CDD" id="cd00041">
    <property type="entry name" value="CUB"/>
    <property type="match status" value="2"/>
</dbReference>
<dbReference type="PROSITE" id="PS01209">
    <property type="entry name" value="LDLRA_1"/>
    <property type="match status" value="2"/>
</dbReference>
<evidence type="ECO:0000256" key="4">
    <source>
        <dbReference type="ARBA" id="ARBA00022692"/>
    </source>
</evidence>
<feature type="domain" description="CUB" evidence="14">
    <location>
        <begin position="232"/>
        <end position="345"/>
    </location>
</feature>
<dbReference type="PANTHER" id="PTHR24270">
    <property type="entry name" value="LOW-DENSITY LIPOPROTEIN RECEPTOR-RELATED"/>
    <property type="match status" value="1"/>
</dbReference>
<feature type="disulfide bond" evidence="11">
    <location>
        <begin position="187"/>
        <end position="199"/>
    </location>
</feature>
<dbReference type="Gene3D" id="4.10.400.10">
    <property type="entry name" value="Low-density Lipoprotein Receptor"/>
    <property type="match status" value="3"/>
</dbReference>
<keyword evidence="5" id="KW-0677">Repeat</keyword>
<dbReference type="PRINTS" id="PR00261">
    <property type="entry name" value="LDLRECEPTOR"/>
</dbReference>
<dbReference type="EMBL" id="JANPWB010000010">
    <property type="protein sequence ID" value="KAJ1137345.1"/>
    <property type="molecule type" value="Genomic_DNA"/>
</dbReference>
<comment type="caution">
    <text evidence="11">Lacks conserved residue(s) required for the propagation of feature annotation.</text>
</comment>
<keyword evidence="3" id="KW-0254">Endocytosis</keyword>
<feature type="disulfide bond" evidence="11">
    <location>
        <begin position="461"/>
        <end position="476"/>
    </location>
</feature>
<feature type="region of interest" description="Disordered" evidence="12">
    <location>
        <begin position="612"/>
        <end position="678"/>
    </location>
</feature>
<dbReference type="SUPFAM" id="SSF49854">
    <property type="entry name" value="Spermadhesin, CUB domain"/>
    <property type="match status" value="2"/>
</dbReference>
<evidence type="ECO:0000313" key="15">
    <source>
        <dbReference type="EMBL" id="KAJ1137345.1"/>
    </source>
</evidence>
<dbReference type="PANTHER" id="PTHR24270:SF17">
    <property type="entry name" value="LOW-DENSITY LIPOPROTEIN RECEPTOR-RELATED PROTEIN 10"/>
    <property type="match status" value="1"/>
</dbReference>
<evidence type="ECO:0000256" key="2">
    <source>
        <dbReference type="ARBA" id="ARBA00009939"/>
    </source>
</evidence>
<dbReference type="SUPFAM" id="SSF57424">
    <property type="entry name" value="LDL receptor-like module"/>
    <property type="match status" value="3"/>
</dbReference>
<dbReference type="GO" id="GO:0006897">
    <property type="term" value="P:endocytosis"/>
    <property type="evidence" value="ECO:0007669"/>
    <property type="project" value="UniProtKB-KW"/>
</dbReference>
<dbReference type="Pfam" id="PF00431">
    <property type="entry name" value="CUB"/>
    <property type="match status" value="2"/>
</dbReference>
<keyword evidence="7 13" id="KW-0472">Membrane</keyword>
<gene>
    <name evidence="15" type="ORF">NDU88_003756</name>
</gene>
<keyword evidence="6 13" id="KW-1133">Transmembrane helix</keyword>
<feature type="disulfide bond" evidence="11">
    <location>
        <begin position="424"/>
        <end position="439"/>
    </location>
</feature>
<keyword evidence="9" id="KW-0168">Coated pit</keyword>
<proteinExistence type="inferred from homology"/>
<dbReference type="InterPro" id="IPR050685">
    <property type="entry name" value="LDLR"/>
</dbReference>
<protein>
    <recommendedName>
        <fullName evidence="14">CUB domain-containing protein</fullName>
    </recommendedName>
</protein>
<dbReference type="GO" id="GO:0005886">
    <property type="term" value="C:plasma membrane"/>
    <property type="evidence" value="ECO:0007669"/>
    <property type="project" value="TreeGrafter"/>
</dbReference>
<dbReference type="GO" id="GO:0005041">
    <property type="term" value="F:low-density lipoprotein particle receptor activity"/>
    <property type="evidence" value="ECO:0007669"/>
    <property type="project" value="TreeGrafter"/>
</dbReference>
<evidence type="ECO:0000256" key="3">
    <source>
        <dbReference type="ARBA" id="ARBA00022583"/>
    </source>
</evidence>
<dbReference type="Gene3D" id="2.60.120.290">
    <property type="entry name" value="Spermadhesin, CUB domain"/>
    <property type="match status" value="2"/>
</dbReference>
<dbReference type="PROSITE" id="PS50068">
    <property type="entry name" value="LDLRA_2"/>
    <property type="match status" value="4"/>
</dbReference>
<dbReference type="CDD" id="cd00112">
    <property type="entry name" value="LDLa"/>
    <property type="match status" value="4"/>
</dbReference>
<dbReference type="PROSITE" id="PS01180">
    <property type="entry name" value="CUB"/>
    <property type="match status" value="2"/>
</dbReference>
<dbReference type="InterPro" id="IPR002172">
    <property type="entry name" value="LDrepeatLR_classA_rpt"/>
</dbReference>
<name>A0AAV7QGH7_PLEWA</name>
<comment type="similarity">
    <text evidence="2">Belongs to the LDLR family.</text>
</comment>
<dbReference type="InterPro" id="IPR000859">
    <property type="entry name" value="CUB_dom"/>
</dbReference>
<evidence type="ECO:0000256" key="7">
    <source>
        <dbReference type="ARBA" id="ARBA00023136"/>
    </source>
</evidence>
<evidence type="ECO:0000256" key="13">
    <source>
        <dbReference type="SAM" id="Phobius"/>
    </source>
</evidence>
<evidence type="ECO:0000313" key="16">
    <source>
        <dbReference type="Proteomes" id="UP001066276"/>
    </source>
</evidence>
<dbReference type="AlphaFoldDB" id="A0AAV7QGH7"/>
<feature type="disulfide bond" evidence="11">
    <location>
        <begin position="206"/>
        <end position="221"/>
    </location>
</feature>
<feature type="compositionally biased region" description="Pro residues" evidence="12">
    <location>
        <begin position="660"/>
        <end position="670"/>
    </location>
</feature>
<feature type="disulfide bond" evidence="11">
    <location>
        <begin position="373"/>
        <end position="388"/>
    </location>
</feature>
<feature type="disulfide bond" evidence="11">
    <location>
        <begin position="194"/>
        <end position="212"/>
    </location>
</feature>
<dbReference type="Proteomes" id="UP001066276">
    <property type="component" value="Chromosome 6"/>
</dbReference>
<reference evidence="15" key="1">
    <citation type="journal article" date="2022" name="bioRxiv">
        <title>Sequencing and chromosome-scale assembly of the giantPleurodeles waltlgenome.</title>
        <authorList>
            <person name="Brown T."/>
            <person name="Elewa A."/>
            <person name="Iarovenko S."/>
            <person name="Subramanian E."/>
            <person name="Araus A.J."/>
            <person name="Petzold A."/>
            <person name="Susuki M."/>
            <person name="Suzuki K.-i.T."/>
            <person name="Hayashi T."/>
            <person name="Toyoda A."/>
            <person name="Oliveira C."/>
            <person name="Osipova E."/>
            <person name="Leigh N.D."/>
            <person name="Simon A."/>
            <person name="Yun M.H."/>
        </authorList>
    </citation>
    <scope>NUCLEOTIDE SEQUENCE</scope>
    <source>
        <strain evidence="15">20211129_DDA</strain>
        <tissue evidence="15">Liver</tissue>
    </source>
</reference>
<comment type="caution">
    <text evidence="15">The sequence shown here is derived from an EMBL/GenBank/DDBJ whole genome shotgun (WGS) entry which is preliminary data.</text>
</comment>
<organism evidence="15 16">
    <name type="scientific">Pleurodeles waltl</name>
    <name type="common">Iberian ribbed newt</name>
    <dbReference type="NCBI Taxonomy" id="8319"/>
    <lineage>
        <taxon>Eukaryota</taxon>
        <taxon>Metazoa</taxon>
        <taxon>Chordata</taxon>
        <taxon>Craniata</taxon>
        <taxon>Vertebrata</taxon>
        <taxon>Euteleostomi</taxon>
        <taxon>Amphibia</taxon>
        <taxon>Batrachia</taxon>
        <taxon>Caudata</taxon>
        <taxon>Salamandroidea</taxon>
        <taxon>Salamandridae</taxon>
        <taxon>Pleurodelinae</taxon>
        <taxon>Pleurodeles</taxon>
    </lineage>
</organism>
<feature type="disulfide bond" evidence="11">
    <location>
        <begin position="442"/>
        <end position="454"/>
    </location>
</feature>
<accession>A0AAV7QGH7</accession>
<sequence length="793" mass="86507">MQQGSGEYRYLTSVKRSPTNNGYEVDFTDDPCPGYSPEMAAVPVKCRMLLLLLHLLPLIGSVLAEYAEFSKPSFVACNGNAVIFTNIFGIIQSPSFPKHDGAISNCTWIIEGRSEEIISIRFGRFVVPCSLDILTIYASGQQAFRLCGIKPPKSMYLPGGNVTILYSTHRGPDVGFQLSFTKDLVLCLQEEFQCLNHKCIPAIRHCNGVDDCGDLSDEESCGHAVAPEPPHCNLTLDDFYSVFSTPGYLSYPYRTPGPYRCRWILDPHDSQGLVLSFAALELGPFDMVLVYDGPLEDPSHLLRTLDSMSNGKPVTVESSGSKMVVIYHTGSSNPGRGFNATYRVRGYCLPWDHPCGAHGVGGEGGCYSDTQRCDGLWDCDNGKDEAYCPVCYNFDVTENRVSPPPQRFPCGGRGGTCYTLADRCNYQTFCADGSDERHCSSCQPGNFHCDNDRCIYETWVCDGQADCMDGSDERHCSYALPRKVVTAAVIGSLICGLLLVIALGCTCKLYAIRTRDYSIFAPLSSMDAEIIQQQAPPSYGQLIAQGVIPPVEDFPTENPNDNSLLGNIRAFLQILRQDQSQAAPNRRRRRGRHARRVLRRLRRWGLLPRSTVASGFGGSDATPGHQPPSVATEVADTTDVPTNRQAVASLSETGNTSEAPPLPTKLPPPSADASDSLAVQEPVTPRGMTAPRGTEQHPSVAFNFGVTLSDVVQALRGRLFSQQSSMSLGNPEMLLPTQHILPADDDDEVLLLPLAEARVYPPQQVAGETLPLNPSLTSQGHADNDDDVLLLPC</sequence>
<feature type="compositionally biased region" description="Polar residues" evidence="12">
    <location>
        <begin position="639"/>
        <end position="658"/>
    </location>
</feature>
<evidence type="ECO:0000256" key="5">
    <source>
        <dbReference type="ARBA" id="ARBA00022737"/>
    </source>
</evidence>
<evidence type="ECO:0000256" key="11">
    <source>
        <dbReference type="PROSITE-ProRule" id="PRU00124"/>
    </source>
</evidence>
<feature type="disulfide bond" evidence="11">
    <location>
        <begin position="449"/>
        <end position="467"/>
    </location>
</feature>
<dbReference type="Pfam" id="PF00057">
    <property type="entry name" value="Ldl_recept_a"/>
    <property type="match status" value="2"/>
</dbReference>
<keyword evidence="4 13" id="KW-0812">Transmembrane</keyword>
<dbReference type="SMART" id="SM00192">
    <property type="entry name" value="LDLa"/>
    <property type="match status" value="4"/>
</dbReference>
<feature type="transmembrane region" description="Helical" evidence="13">
    <location>
        <begin position="484"/>
        <end position="504"/>
    </location>
</feature>
<dbReference type="SMART" id="SM00042">
    <property type="entry name" value="CUB"/>
    <property type="match status" value="2"/>
</dbReference>
<evidence type="ECO:0000256" key="1">
    <source>
        <dbReference type="ARBA" id="ARBA00004167"/>
    </source>
</evidence>
<evidence type="ECO:0000259" key="14">
    <source>
        <dbReference type="PROSITE" id="PS01180"/>
    </source>
</evidence>
<comment type="subcellular location">
    <subcellularLocation>
        <location evidence="10">Membrane</location>
        <location evidence="10">Coated pit</location>
    </subcellularLocation>
    <subcellularLocation>
        <location evidence="1">Membrane</location>
        <topology evidence="1">Single-pass membrane protein</topology>
    </subcellularLocation>
</comment>
<keyword evidence="16" id="KW-1185">Reference proteome</keyword>
<dbReference type="InterPro" id="IPR035914">
    <property type="entry name" value="Sperma_CUB_dom_sf"/>
</dbReference>
<evidence type="ECO:0000256" key="9">
    <source>
        <dbReference type="ARBA" id="ARBA00023176"/>
    </source>
</evidence>
<dbReference type="FunFam" id="4.10.400.10:FF:000050">
    <property type="entry name" value="low-density lipoprotein receptor-related protein 10"/>
    <property type="match status" value="1"/>
</dbReference>
<dbReference type="GO" id="GO:0005905">
    <property type="term" value="C:clathrin-coated pit"/>
    <property type="evidence" value="ECO:0007669"/>
    <property type="project" value="UniProtKB-KW"/>
</dbReference>
<evidence type="ECO:0000256" key="12">
    <source>
        <dbReference type="SAM" id="MobiDB-lite"/>
    </source>
</evidence>
<feature type="domain" description="CUB" evidence="14">
    <location>
        <begin position="77"/>
        <end position="183"/>
    </location>
</feature>
<dbReference type="InterPro" id="IPR036055">
    <property type="entry name" value="LDL_receptor-like_sf"/>
</dbReference>